<dbReference type="Proteomes" id="UP000006875">
    <property type="component" value="Plasmid pILYOP02"/>
</dbReference>
<dbReference type="InterPro" id="IPR018649">
    <property type="entry name" value="SHOCT"/>
</dbReference>
<keyword evidence="1" id="KW-0812">Transmembrane</keyword>
<dbReference type="AlphaFoldDB" id="E3HDW7"/>
<dbReference type="OrthoDB" id="48047at2"/>
<sequence>MWEWCFNNFSRGGIFGWMGGGLMMLFPILIIVLIFYLFEKREKHSTTGTDTPLEILKKRYARGEITKEEFDEIKKDL</sequence>
<keyword evidence="4" id="KW-1185">Reference proteome</keyword>
<evidence type="ECO:0000313" key="3">
    <source>
        <dbReference type="EMBL" id="ADO84579.1"/>
    </source>
</evidence>
<proteinExistence type="predicted"/>
<evidence type="ECO:0000313" key="4">
    <source>
        <dbReference type="Proteomes" id="UP000006875"/>
    </source>
</evidence>
<feature type="transmembrane region" description="Helical" evidence="1">
    <location>
        <begin position="14"/>
        <end position="38"/>
    </location>
</feature>
<dbReference type="HOGENOM" id="CLU_159099_3_0_0"/>
<evidence type="ECO:0000256" key="1">
    <source>
        <dbReference type="SAM" id="Phobius"/>
    </source>
</evidence>
<dbReference type="KEGG" id="ipo:Ilyop_2826"/>
<dbReference type="Pfam" id="PF09851">
    <property type="entry name" value="SHOCT"/>
    <property type="match status" value="1"/>
</dbReference>
<dbReference type="RefSeq" id="WP_013389231.1">
    <property type="nucleotide sequence ID" value="NC_014634.1"/>
</dbReference>
<organism evidence="3 4">
    <name type="scientific">Ilyobacter polytropus (strain ATCC 51220 / DSM 2926 / LMG 16218 / CuHBu1)</name>
    <dbReference type="NCBI Taxonomy" id="572544"/>
    <lineage>
        <taxon>Bacteria</taxon>
        <taxon>Fusobacteriati</taxon>
        <taxon>Fusobacteriota</taxon>
        <taxon>Fusobacteriia</taxon>
        <taxon>Fusobacteriales</taxon>
        <taxon>Fusobacteriaceae</taxon>
        <taxon>Ilyobacter</taxon>
    </lineage>
</organism>
<evidence type="ECO:0000259" key="2">
    <source>
        <dbReference type="Pfam" id="PF09851"/>
    </source>
</evidence>
<geneLocation type="plasmid" evidence="3 4">
    <name>pILYOP02</name>
</geneLocation>
<dbReference type="eggNOG" id="COG3462">
    <property type="taxonomic scope" value="Bacteria"/>
</dbReference>
<name>E3HDW7_ILYPC</name>
<accession>E3HDW7</accession>
<protein>
    <recommendedName>
        <fullName evidence="2">SHOCT domain-containing protein</fullName>
    </recommendedName>
</protein>
<keyword evidence="1" id="KW-1133">Transmembrane helix</keyword>
<gene>
    <name evidence="3" type="ordered locus">Ilyop_2826</name>
</gene>
<dbReference type="EMBL" id="CP002283">
    <property type="protein sequence ID" value="ADO84579.1"/>
    <property type="molecule type" value="Genomic_DNA"/>
</dbReference>
<reference evidence="3 4" key="1">
    <citation type="journal article" date="2010" name="Stand. Genomic Sci.">
        <title>Complete genome sequence of Ilyobacter polytropus type strain (CuHbu1).</title>
        <authorList>
            <person name="Sikorski J."/>
            <person name="Chertkov O."/>
            <person name="Lapidus A."/>
            <person name="Nolan M."/>
            <person name="Lucas S."/>
            <person name="Del Rio T.G."/>
            <person name="Tice H."/>
            <person name="Cheng J.F."/>
            <person name="Tapia R."/>
            <person name="Han C."/>
            <person name="Goodwin L."/>
            <person name="Pitluck S."/>
            <person name="Liolios K."/>
            <person name="Ivanova N."/>
            <person name="Mavromatis K."/>
            <person name="Mikhailova N."/>
            <person name="Pati A."/>
            <person name="Chen A."/>
            <person name="Palaniappan K."/>
            <person name="Land M."/>
            <person name="Hauser L."/>
            <person name="Chang Y.J."/>
            <person name="Jeffries C.D."/>
            <person name="Brambilla E."/>
            <person name="Yasawong M."/>
            <person name="Rohde M."/>
            <person name="Pukall R."/>
            <person name="Spring S."/>
            <person name="Goker M."/>
            <person name="Woyke T."/>
            <person name="Bristow J."/>
            <person name="Eisen J.A."/>
            <person name="Markowitz V."/>
            <person name="Hugenholtz P."/>
            <person name="Kyrpides N.C."/>
            <person name="Klenk H.P."/>
        </authorList>
    </citation>
    <scope>NUCLEOTIDE SEQUENCE [LARGE SCALE GENOMIC DNA]</scope>
    <source>
        <strain evidence="4">ATCC 51220 / DSM 2926 / LMG 16218 / CuHBu1</strain>
        <plasmid evidence="4">pILYOP02</plasmid>
    </source>
</reference>
<keyword evidence="1" id="KW-0472">Membrane</keyword>
<feature type="domain" description="SHOCT" evidence="2">
    <location>
        <begin position="51"/>
        <end position="77"/>
    </location>
</feature>
<keyword evidence="3" id="KW-0614">Plasmid</keyword>